<dbReference type="Proteomes" id="UP000481861">
    <property type="component" value="Unassembled WGS sequence"/>
</dbReference>
<name>A0A7C8MFC2_9PLEO</name>
<reference evidence="1 2" key="1">
    <citation type="submission" date="2020-01" db="EMBL/GenBank/DDBJ databases">
        <authorList>
            <consortium name="DOE Joint Genome Institute"/>
            <person name="Haridas S."/>
            <person name="Albert R."/>
            <person name="Binder M."/>
            <person name="Bloem J."/>
            <person name="Labutti K."/>
            <person name="Salamov A."/>
            <person name="Andreopoulos B."/>
            <person name="Baker S.E."/>
            <person name="Barry K."/>
            <person name="Bills G."/>
            <person name="Bluhm B.H."/>
            <person name="Cannon C."/>
            <person name="Castanera R."/>
            <person name="Culley D.E."/>
            <person name="Daum C."/>
            <person name="Ezra D."/>
            <person name="Gonzalez J.B."/>
            <person name="Henrissat B."/>
            <person name="Kuo A."/>
            <person name="Liang C."/>
            <person name="Lipzen A."/>
            <person name="Lutzoni F."/>
            <person name="Magnuson J."/>
            <person name="Mondo S."/>
            <person name="Nolan M."/>
            <person name="Ohm R."/>
            <person name="Pangilinan J."/>
            <person name="Park H.-J.H."/>
            <person name="Ramirez L."/>
            <person name="Alfaro M."/>
            <person name="Sun H."/>
            <person name="Tritt A."/>
            <person name="Yoshinaga Y."/>
            <person name="Zwiers L.-H.L."/>
            <person name="Turgeon B.G."/>
            <person name="Goodwin S.B."/>
            <person name="Spatafora J.W."/>
            <person name="Crous P.W."/>
            <person name="Grigoriev I.V."/>
        </authorList>
    </citation>
    <scope>NUCLEOTIDE SEQUENCE [LARGE SCALE GENOMIC DNA]</scope>
    <source>
        <strain evidence="1 2">CBS 611.86</strain>
    </source>
</reference>
<evidence type="ECO:0000313" key="1">
    <source>
        <dbReference type="EMBL" id="KAF2865745.1"/>
    </source>
</evidence>
<organism evidence="1 2">
    <name type="scientific">Massariosphaeria phaeospora</name>
    <dbReference type="NCBI Taxonomy" id="100035"/>
    <lineage>
        <taxon>Eukaryota</taxon>
        <taxon>Fungi</taxon>
        <taxon>Dikarya</taxon>
        <taxon>Ascomycota</taxon>
        <taxon>Pezizomycotina</taxon>
        <taxon>Dothideomycetes</taxon>
        <taxon>Pleosporomycetidae</taxon>
        <taxon>Pleosporales</taxon>
        <taxon>Pleosporales incertae sedis</taxon>
        <taxon>Massariosphaeria</taxon>
    </lineage>
</organism>
<accession>A0A7C8MFC2</accession>
<comment type="caution">
    <text evidence="1">The sequence shown here is derived from an EMBL/GenBank/DDBJ whole genome shotgun (WGS) entry which is preliminary data.</text>
</comment>
<dbReference type="OrthoDB" id="424551at2759"/>
<evidence type="ECO:0000313" key="2">
    <source>
        <dbReference type="Proteomes" id="UP000481861"/>
    </source>
</evidence>
<keyword evidence="2" id="KW-1185">Reference proteome</keyword>
<sequence>MKQDFMCYLLARAENGVARPNTPTEERSSMLTLDDVLGFTSFMISEDEYPTPKGKVIYIYEIHFHKVARRDNNTTRTTCSSETLGRAYFFYRDIQPALVTRITVRLRRPDSCHFGIKDVPETLCNPAK</sequence>
<dbReference type="AlphaFoldDB" id="A0A7C8MFC2"/>
<gene>
    <name evidence="1" type="ORF">BDV95DRAFT_247344</name>
</gene>
<dbReference type="EMBL" id="JAADJZ010000031">
    <property type="protein sequence ID" value="KAF2865745.1"/>
    <property type="molecule type" value="Genomic_DNA"/>
</dbReference>
<proteinExistence type="predicted"/>
<protein>
    <submittedName>
        <fullName evidence="1">Uncharacterized protein</fullName>
    </submittedName>
</protein>